<comment type="subcellular location">
    <subcellularLocation>
        <location evidence="1">Cytoplasm</location>
        <location evidence="1">Cytoskeleton</location>
    </subcellularLocation>
</comment>
<keyword evidence="11" id="KW-1185">Reference proteome</keyword>
<dbReference type="Gene3D" id="2.30.30.190">
    <property type="entry name" value="CAP Gly-rich-like domain"/>
    <property type="match status" value="2"/>
</dbReference>
<evidence type="ECO:0000256" key="5">
    <source>
        <dbReference type="ARBA" id="ARBA00023054"/>
    </source>
</evidence>
<evidence type="ECO:0000256" key="2">
    <source>
        <dbReference type="ARBA" id="ARBA00022490"/>
    </source>
</evidence>
<dbReference type="InterPro" id="IPR036859">
    <property type="entry name" value="CAP-Gly_dom_sf"/>
</dbReference>
<feature type="region of interest" description="Disordered" evidence="8">
    <location>
        <begin position="1"/>
        <end position="40"/>
    </location>
</feature>
<evidence type="ECO:0000259" key="9">
    <source>
        <dbReference type="PROSITE" id="PS50245"/>
    </source>
</evidence>
<dbReference type="PANTHER" id="PTHR18916">
    <property type="entry name" value="DYNACTIN 1-RELATED MICROTUBULE-BINDING"/>
    <property type="match status" value="1"/>
</dbReference>
<feature type="coiled-coil region" evidence="7">
    <location>
        <begin position="820"/>
        <end position="1053"/>
    </location>
</feature>
<dbReference type="Pfam" id="PF16641">
    <property type="entry name" value="CLIP1_ZNF"/>
    <property type="match status" value="2"/>
</dbReference>
<dbReference type="InterPro" id="IPR000938">
    <property type="entry name" value="CAP-Gly_domain"/>
</dbReference>
<reference evidence="10 11" key="1">
    <citation type="journal article" date="2019" name="Philos. Trans. R. Soc. Lond., B, Biol. Sci.">
        <title>Ant behaviour and brain gene expression of defending hosts depend on the ecological success of the intruding social parasite.</title>
        <authorList>
            <person name="Kaur R."/>
            <person name="Stoldt M."/>
            <person name="Jongepier E."/>
            <person name="Feldmeyer B."/>
            <person name="Menzel F."/>
            <person name="Bornberg-Bauer E."/>
            <person name="Foitzik S."/>
        </authorList>
    </citation>
    <scope>NUCLEOTIDE SEQUENCE [LARGE SCALE GENOMIC DNA]</scope>
    <source>
        <tissue evidence="10">Whole body</tissue>
    </source>
</reference>
<dbReference type="Pfam" id="PF01302">
    <property type="entry name" value="CAP_GLY"/>
    <property type="match status" value="2"/>
</dbReference>
<dbReference type="EMBL" id="QBLH01003618">
    <property type="protein sequence ID" value="TGZ37085.1"/>
    <property type="molecule type" value="Genomic_DNA"/>
</dbReference>
<keyword evidence="4" id="KW-0677">Repeat</keyword>
<keyword evidence="2" id="KW-0963">Cytoplasm</keyword>
<evidence type="ECO:0000256" key="4">
    <source>
        <dbReference type="ARBA" id="ARBA00022737"/>
    </source>
</evidence>
<evidence type="ECO:0000256" key="8">
    <source>
        <dbReference type="SAM" id="MobiDB-lite"/>
    </source>
</evidence>
<feature type="coiled-coil region" evidence="7">
    <location>
        <begin position="543"/>
        <end position="624"/>
    </location>
</feature>
<dbReference type="GO" id="GO:0005634">
    <property type="term" value="C:nucleus"/>
    <property type="evidence" value="ECO:0007669"/>
    <property type="project" value="TreeGrafter"/>
</dbReference>
<dbReference type="GO" id="GO:0035371">
    <property type="term" value="C:microtubule plus-end"/>
    <property type="evidence" value="ECO:0007669"/>
    <property type="project" value="TreeGrafter"/>
</dbReference>
<evidence type="ECO:0000256" key="6">
    <source>
        <dbReference type="ARBA" id="ARBA00023212"/>
    </source>
</evidence>
<comment type="caution">
    <text evidence="10">The sequence shown here is derived from an EMBL/GenBank/DDBJ whole genome shotgun (WGS) entry which is preliminary data.</text>
</comment>
<feature type="coiled-coil region" evidence="7">
    <location>
        <begin position="666"/>
        <end position="783"/>
    </location>
</feature>
<dbReference type="GO" id="GO:0051010">
    <property type="term" value="F:microtubule plus-end binding"/>
    <property type="evidence" value="ECO:0007669"/>
    <property type="project" value="TreeGrafter"/>
</dbReference>
<dbReference type="SMART" id="SM01052">
    <property type="entry name" value="CAP_GLY"/>
    <property type="match status" value="2"/>
</dbReference>
<dbReference type="InterPro" id="IPR032108">
    <property type="entry name" value="CLIP1_ZNF"/>
</dbReference>
<evidence type="ECO:0000256" key="3">
    <source>
        <dbReference type="ARBA" id="ARBA00022701"/>
    </source>
</evidence>
<dbReference type="PROSITE" id="PS50245">
    <property type="entry name" value="CAP_GLY_2"/>
    <property type="match status" value="2"/>
</dbReference>
<dbReference type="PROSITE" id="PS00845">
    <property type="entry name" value="CAP_GLY_1"/>
    <property type="match status" value="2"/>
</dbReference>
<feature type="domain" description="CAP-Gly" evidence="9">
    <location>
        <begin position="213"/>
        <end position="255"/>
    </location>
</feature>
<proteinExistence type="predicted"/>
<keyword evidence="5 7" id="KW-0175">Coiled coil</keyword>
<dbReference type="Proteomes" id="UP000310200">
    <property type="component" value="Unassembled WGS sequence"/>
</dbReference>
<dbReference type="PANTHER" id="PTHR18916:SF82">
    <property type="entry name" value="CAP-GLY DOMAIN-CONTAINING PROTEIN"/>
    <property type="match status" value="1"/>
</dbReference>
<protein>
    <recommendedName>
        <fullName evidence="9">CAP-Gly domain-containing protein</fullName>
    </recommendedName>
</protein>
<feature type="domain" description="CAP-Gly" evidence="9">
    <location>
        <begin position="92"/>
        <end position="134"/>
    </location>
</feature>
<evidence type="ECO:0000313" key="11">
    <source>
        <dbReference type="Proteomes" id="UP000310200"/>
    </source>
</evidence>
<keyword evidence="6" id="KW-0206">Cytoskeleton</keyword>
<dbReference type="Gene3D" id="1.10.287.1490">
    <property type="match status" value="1"/>
</dbReference>
<dbReference type="STRING" id="300112.A0A4S2JLK5"/>
<evidence type="ECO:0000256" key="1">
    <source>
        <dbReference type="ARBA" id="ARBA00004245"/>
    </source>
</evidence>
<evidence type="ECO:0000256" key="7">
    <source>
        <dbReference type="SAM" id="Coils"/>
    </source>
</evidence>
<dbReference type="GO" id="GO:0005938">
    <property type="term" value="C:cell cortex"/>
    <property type="evidence" value="ECO:0007669"/>
    <property type="project" value="TreeGrafter"/>
</dbReference>
<feature type="coiled-coil region" evidence="7">
    <location>
        <begin position="314"/>
        <end position="507"/>
    </location>
</feature>
<keyword evidence="3" id="KW-0493">Microtubule</keyword>
<dbReference type="GO" id="GO:0031122">
    <property type="term" value="P:cytoplasmic microtubule organization"/>
    <property type="evidence" value="ECO:0007669"/>
    <property type="project" value="TreeGrafter"/>
</dbReference>
<sequence>MESKPSGLRPPSKIGRPCSTMPPRPAIPPSPMRPTSNQMEPLWESHGRHINEASLRRGSDTSVVLTEDTDSFKIGDRVWVGGTKPGTIAYIGETKFAPGDWAGVVLDEPIGKNDGSVAGSRYFQCEPKKGIFSRLTRLTRYPLGDHQTSVITSPSTPPDSTRSGYLSKSMSSSLNASTTSLSSTTQRGELRIGDRVIVSSSQGSKTGVLRYQGTTEFAAGEWCGVELDDSIGKNDGSVNDKRYFECLPKHGLFAPVHKVSKSPFSKRPSICVVHKPSGAALNVTSLQKRSGSRESLASSLASSVVSARTSPASGTTAREVLKEKQQEIEFLRKERDLERERVTKAANQADQAEQSALSIKQEYEKYREQMQQTVSEAELTVAKLLSEKVALVVQLEEEKRKCEDLLFRFEEESVNKDDIQVINTVNESRIKELEDKLAEERRERAAQTERDSIKLFEAEEELARLRNEISCATNSQNSQLQDLESRNQSLEEIKSSLEKEVQEKSSLVGECVERIRELELVLSKTQQESTTHRDSESCLEKELGAVKQNLQDKETLVENMKQEFERNTSALNEELRKSKETIETMKRESLSEKDSLLSEYRRTIEEKDQLIKEKTEELEIKSKKLLEQQNVTLEDLKAENVNRIRQLSESFEQQLRVKDTKIEEISQQLGQKVSETERLLAELAAERELCKKKDEELVSALRKLEELNTRLKLAEDNNSVLSKQIQDYRSTSDDNIRIIHEKQKLEQDLASLIASEEESTARLNKLSEELRVKDKELAELRNATLAQIEEITKRFEAQINDKTKYIDEINADVAQKGLILIKLEKDVADLKAIIASKDEEIKHLLEKTLELQDALTLSEQTKTNLESELRVFESNVQKLNQQIARAEEKVSQLLLQKEKLESDIASAISTSADSSEQLSRYNEDLRRKEKELDEAREKIFQTETTLKQTEGKLSSTETELNKNTTLVEQLCSEKKNLESQIDEAKKSNADYINKIREYEQEKSGLSAKVEEGERAKKNLKEISGEFTDLTERLRQKDKEIVNLRGECETLQNSCQEETSSLQKKITDLSTELSTSHDEIQNLQKCKSKLEADQSANRWSIEELTEKLKSESDKTLKLENSIQEKNSKLQDVENKLLELQKMHDALVSDKAIADKNLTTSLNTMTSTMEELRNKLKDAEGTIKDKTDEVLKTRAEVENSQTQIAELNATISSMKEEHTRNSNELTNAQEAIAQKQSKINELFETKTVLENSVKSLETQLSNLHEELDKREKLRTETEVKIKESETSKEEEILKLRNSLECEIAAKQKKIDDINKQNGELEDKLRLSRDAADKNKIDLDDKEAIIGKLKAQVKVLEDAQVERVKAEQQLRNEEIKLKQNELSGANKRIHELQHTVNTLEKQLREQETKSADLARTMENNEKEVNKNMQNLQERLNVAKVEETRLLDELSRLEKENKQITAKWTEATNQLKLSHENLKNTYDGTGDTKQHIVAKDIDVAKLQEENDTAKSQIDFLNSVIVDMQRKNESLLCKIEVLEMGVPANEAEDYTRSTLDKRTAAPRMFCDICDQFDLHETEDCPRQAQDFTGTIEKAVPKTPKKQSVERPYCENCEMFGHDTRDCDDAETF</sequence>
<organism evidence="10 11">
    <name type="scientific">Temnothorax longispinosus</name>
    <dbReference type="NCBI Taxonomy" id="300112"/>
    <lineage>
        <taxon>Eukaryota</taxon>
        <taxon>Metazoa</taxon>
        <taxon>Ecdysozoa</taxon>
        <taxon>Arthropoda</taxon>
        <taxon>Hexapoda</taxon>
        <taxon>Insecta</taxon>
        <taxon>Pterygota</taxon>
        <taxon>Neoptera</taxon>
        <taxon>Endopterygota</taxon>
        <taxon>Hymenoptera</taxon>
        <taxon>Apocrita</taxon>
        <taxon>Aculeata</taxon>
        <taxon>Formicoidea</taxon>
        <taxon>Formicidae</taxon>
        <taxon>Myrmicinae</taxon>
        <taxon>Temnothorax</taxon>
    </lineage>
</organism>
<feature type="coiled-coil region" evidence="7">
    <location>
        <begin position="1100"/>
        <end position="1466"/>
    </location>
</feature>
<evidence type="ECO:0000313" key="10">
    <source>
        <dbReference type="EMBL" id="TGZ37085.1"/>
    </source>
</evidence>
<dbReference type="SUPFAM" id="SSF74924">
    <property type="entry name" value="Cap-Gly domain"/>
    <property type="match status" value="2"/>
</dbReference>
<feature type="compositionally biased region" description="Pro residues" evidence="8">
    <location>
        <begin position="20"/>
        <end position="32"/>
    </location>
</feature>
<feature type="region of interest" description="Disordered" evidence="8">
    <location>
        <begin position="146"/>
        <end position="187"/>
    </location>
</feature>
<feature type="compositionally biased region" description="Low complexity" evidence="8">
    <location>
        <begin position="148"/>
        <end position="185"/>
    </location>
</feature>
<name>A0A4S2JLK5_9HYME</name>
<gene>
    <name evidence="10" type="ORF">DBV15_11159</name>
</gene>
<accession>A0A4S2JLK5</accession>